<dbReference type="SUPFAM" id="SSF56574">
    <property type="entry name" value="Serpins"/>
    <property type="match status" value="1"/>
</dbReference>
<name>A0A2P6RSN3_ROSCH</name>
<dbReference type="CDD" id="cd02043">
    <property type="entry name" value="serpinP_plants"/>
    <property type="match status" value="1"/>
</dbReference>
<organism evidence="4 5">
    <name type="scientific">Rosa chinensis</name>
    <name type="common">China rose</name>
    <dbReference type="NCBI Taxonomy" id="74649"/>
    <lineage>
        <taxon>Eukaryota</taxon>
        <taxon>Viridiplantae</taxon>
        <taxon>Streptophyta</taxon>
        <taxon>Embryophyta</taxon>
        <taxon>Tracheophyta</taxon>
        <taxon>Spermatophyta</taxon>
        <taxon>Magnoliopsida</taxon>
        <taxon>eudicotyledons</taxon>
        <taxon>Gunneridae</taxon>
        <taxon>Pentapetalae</taxon>
        <taxon>rosids</taxon>
        <taxon>fabids</taxon>
        <taxon>Rosales</taxon>
        <taxon>Rosaceae</taxon>
        <taxon>Rosoideae</taxon>
        <taxon>Rosoideae incertae sedis</taxon>
        <taxon>Rosa</taxon>
    </lineage>
</organism>
<dbReference type="InterPro" id="IPR042185">
    <property type="entry name" value="Serpin_sf_2"/>
</dbReference>
<keyword evidence="5" id="KW-1185">Reference proteome</keyword>
<evidence type="ECO:0000313" key="5">
    <source>
        <dbReference type="Proteomes" id="UP000238479"/>
    </source>
</evidence>
<comment type="similarity">
    <text evidence="1 2">Belongs to the serpin family.</text>
</comment>
<feature type="domain" description="Serpin" evidence="3">
    <location>
        <begin position="21"/>
        <end position="353"/>
    </location>
</feature>
<dbReference type="EMBL" id="PDCK01000040">
    <property type="protein sequence ID" value="PRQ49444.1"/>
    <property type="molecule type" value="Genomic_DNA"/>
</dbReference>
<dbReference type="GO" id="GO:0004867">
    <property type="term" value="F:serine-type endopeptidase inhibitor activity"/>
    <property type="evidence" value="ECO:0007669"/>
    <property type="project" value="InterPro"/>
</dbReference>
<evidence type="ECO:0000259" key="3">
    <source>
        <dbReference type="SMART" id="SM00093"/>
    </source>
</evidence>
<dbReference type="Gramene" id="PRQ49444">
    <property type="protein sequence ID" value="PRQ49444"/>
    <property type="gene ID" value="RchiOBHm_Chr2g0122001"/>
</dbReference>
<evidence type="ECO:0000256" key="2">
    <source>
        <dbReference type="RuleBase" id="RU000411"/>
    </source>
</evidence>
<evidence type="ECO:0000313" key="4">
    <source>
        <dbReference type="EMBL" id="PRQ49444.1"/>
    </source>
</evidence>
<comment type="caution">
    <text evidence="4">The sequence shown here is derived from an EMBL/GenBank/DDBJ whole genome shotgun (WGS) entry which is preliminary data.</text>
</comment>
<proteinExistence type="inferred from homology"/>
<dbReference type="STRING" id="74649.A0A2P6RSN3"/>
<dbReference type="Proteomes" id="UP000238479">
    <property type="component" value="Chromosome 2"/>
</dbReference>
<dbReference type="PANTHER" id="PTHR11461:SF211">
    <property type="entry name" value="GH10112P-RELATED"/>
    <property type="match status" value="1"/>
</dbReference>
<dbReference type="InterPro" id="IPR042178">
    <property type="entry name" value="Serpin_sf_1"/>
</dbReference>
<dbReference type="PANTHER" id="PTHR11461">
    <property type="entry name" value="SERINE PROTEASE INHIBITOR, SERPIN"/>
    <property type="match status" value="1"/>
</dbReference>
<dbReference type="AlphaFoldDB" id="A0A2P6RSN3"/>
<sequence length="356" mass="39884">MDYKDLKALRKPISNQTDVALKITKQLLESEFKDKNLIFSPLSIHIVLSLIAARTNNPQFLSFLKSKSIDDLNSLAFNLITSVLADSPSRGGPRLNATNGLWVDESIPLEDSYKQVVLDSYKAALNQVDFKTDPEQVRIQVNSWVDKETRGLIPEILPPGSVGSGMCLIFANALYFKATWDDDFFYEPPNSKDHKDCALEDFDNGTYADDPRYFSMLWLLPDARDGLPALTERVCSESRFLDRHLNSFTTVRVKKFLIPKFKISSGFEASGVLKKIGLGDGCDLMAIFHESVIDVDENGTTAAAATCAETWDCDGDFSKPKEIDEFVADHPFMFLIRENRTRTVLFMGQVLNPLSG</sequence>
<dbReference type="Gene3D" id="6.20.40.10">
    <property type="match status" value="1"/>
</dbReference>
<dbReference type="PROSITE" id="PS00284">
    <property type="entry name" value="SERPIN"/>
    <property type="match status" value="1"/>
</dbReference>
<dbReference type="InterPro" id="IPR023795">
    <property type="entry name" value="Serpin_CS"/>
</dbReference>
<dbReference type="SMART" id="SM00093">
    <property type="entry name" value="SERPIN"/>
    <property type="match status" value="1"/>
</dbReference>
<dbReference type="InterPro" id="IPR000215">
    <property type="entry name" value="Serpin_fam"/>
</dbReference>
<protein>
    <submittedName>
        <fullName evidence="4">Putative Serpin family protein</fullName>
    </submittedName>
</protein>
<reference evidence="4 5" key="1">
    <citation type="journal article" date="2018" name="Nat. Genet.">
        <title>The Rosa genome provides new insights in the design of modern roses.</title>
        <authorList>
            <person name="Bendahmane M."/>
        </authorList>
    </citation>
    <scope>NUCLEOTIDE SEQUENCE [LARGE SCALE GENOMIC DNA]</scope>
    <source>
        <strain evidence="5">cv. Old Blush</strain>
    </source>
</reference>
<dbReference type="Gene3D" id="2.30.39.10">
    <property type="entry name" value="Alpha-1-antitrypsin, domain 1"/>
    <property type="match status" value="2"/>
</dbReference>
<dbReference type="OMA" id="DSCCKFY"/>
<accession>A0A2P6RSN3</accession>
<evidence type="ECO:0000256" key="1">
    <source>
        <dbReference type="ARBA" id="ARBA00009500"/>
    </source>
</evidence>
<dbReference type="InterPro" id="IPR023796">
    <property type="entry name" value="Serpin_dom"/>
</dbReference>
<dbReference type="Gene3D" id="3.30.497.10">
    <property type="entry name" value="Antithrombin, subunit I, domain 2"/>
    <property type="match status" value="1"/>
</dbReference>
<dbReference type="InterPro" id="IPR036186">
    <property type="entry name" value="Serpin_sf"/>
</dbReference>
<dbReference type="Pfam" id="PF00079">
    <property type="entry name" value="Serpin"/>
    <property type="match status" value="2"/>
</dbReference>
<dbReference type="GO" id="GO:0005615">
    <property type="term" value="C:extracellular space"/>
    <property type="evidence" value="ECO:0007669"/>
    <property type="project" value="InterPro"/>
</dbReference>
<gene>
    <name evidence="4" type="ORF">RchiOBHm_Chr2g0122001</name>
</gene>